<dbReference type="InterPro" id="IPR002126">
    <property type="entry name" value="Cadherin-like_dom"/>
</dbReference>
<sequence length="266" mass="28913">DQNNFDISPLTGLITVASGLDFNTQSFYSLSISATDQGRPPKSSSVLVNISIIDINNHNPEFNQSLYTASITEGLALGSAVIQISASDIDSAGLRYQITVNKYVNDTALYSINDTTGLISTASDIDYELTPFTEILVSAIDSGYDLVRSKSVPVQISVKNINDEYPVFDQSEYYVDVIRLLTQNQFVLDINATDPDMIPDSLLTYNISYQSGIELYSIDNATGIVSTLIEIPENSPNSSYILITASDGSLVSMATVHISIIDEGNY</sequence>
<dbReference type="PRINTS" id="PR00205">
    <property type="entry name" value="CADHERIN"/>
</dbReference>
<proteinExistence type="predicted"/>
<dbReference type="EnsemblMetazoa" id="Aqu2.1.00010_001">
    <property type="protein sequence ID" value="Aqu2.1.00010_001"/>
    <property type="gene ID" value="Aqu2.1.00010"/>
</dbReference>
<dbReference type="InParanoid" id="A0A1X7SD71"/>
<dbReference type="CDD" id="cd11304">
    <property type="entry name" value="Cadherin_repeat"/>
    <property type="match status" value="3"/>
</dbReference>
<dbReference type="AlphaFoldDB" id="A0A1X7SD71"/>
<dbReference type="GO" id="GO:0007156">
    <property type="term" value="P:homophilic cell adhesion via plasma membrane adhesion molecules"/>
    <property type="evidence" value="ECO:0007669"/>
    <property type="project" value="InterPro"/>
</dbReference>
<dbReference type="GO" id="GO:0005509">
    <property type="term" value="F:calcium ion binding"/>
    <property type="evidence" value="ECO:0007669"/>
    <property type="project" value="UniProtKB-UniRule"/>
</dbReference>
<dbReference type="OrthoDB" id="9990384at2759"/>
<organism evidence="10">
    <name type="scientific">Amphimedon queenslandica</name>
    <name type="common">Sponge</name>
    <dbReference type="NCBI Taxonomy" id="400682"/>
    <lineage>
        <taxon>Eukaryota</taxon>
        <taxon>Metazoa</taxon>
        <taxon>Porifera</taxon>
        <taxon>Demospongiae</taxon>
        <taxon>Heteroscleromorpha</taxon>
        <taxon>Haplosclerida</taxon>
        <taxon>Niphatidae</taxon>
        <taxon>Amphimedon</taxon>
    </lineage>
</organism>
<reference evidence="10" key="1">
    <citation type="submission" date="2017-05" db="UniProtKB">
        <authorList>
            <consortium name="EnsemblMetazoa"/>
        </authorList>
    </citation>
    <scope>IDENTIFICATION</scope>
</reference>
<comment type="subcellular location">
    <subcellularLocation>
        <location evidence="1">Membrane</location>
    </subcellularLocation>
</comment>
<dbReference type="SUPFAM" id="SSF49313">
    <property type="entry name" value="Cadherin-like"/>
    <property type="match status" value="3"/>
</dbReference>
<feature type="domain" description="Cadherin" evidence="9">
    <location>
        <begin position="169"/>
        <end position="262"/>
    </location>
</feature>
<keyword evidence="4 8" id="KW-0106">Calcium</keyword>
<dbReference type="GO" id="GO:0016020">
    <property type="term" value="C:membrane"/>
    <property type="evidence" value="ECO:0007669"/>
    <property type="project" value="UniProtKB-SubCell"/>
</dbReference>
<dbReference type="SMART" id="SM00112">
    <property type="entry name" value="CA"/>
    <property type="match status" value="3"/>
</dbReference>
<dbReference type="OMA" id="VEVATCD"/>
<dbReference type="Gene3D" id="2.60.40.60">
    <property type="entry name" value="Cadherins"/>
    <property type="match status" value="3"/>
</dbReference>
<dbReference type="GO" id="GO:0005911">
    <property type="term" value="C:cell-cell junction"/>
    <property type="evidence" value="ECO:0007669"/>
    <property type="project" value="TreeGrafter"/>
</dbReference>
<dbReference type="Pfam" id="PF00028">
    <property type="entry name" value="Cadherin"/>
    <property type="match status" value="2"/>
</dbReference>
<dbReference type="PANTHER" id="PTHR24025:SF23">
    <property type="entry name" value="NEURAL-CADHERIN"/>
    <property type="match status" value="1"/>
</dbReference>
<keyword evidence="5" id="KW-0130">Cell adhesion</keyword>
<evidence type="ECO:0000256" key="1">
    <source>
        <dbReference type="ARBA" id="ARBA00004370"/>
    </source>
</evidence>
<accession>A0A1X7SD71</accession>
<evidence type="ECO:0000256" key="3">
    <source>
        <dbReference type="ARBA" id="ARBA00022737"/>
    </source>
</evidence>
<evidence type="ECO:0000256" key="6">
    <source>
        <dbReference type="ARBA" id="ARBA00022989"/>
    </source>
</evidence>
<feature type="domain" description="Cadherin" evidence="9">
    <location>
        <begin position="1"/>
        <end position="62"/>
    </location>
</feature>
<protein>
    <recommendedName>
        <fullName evidence="9">Cadherin domain-containing protein</fullName>
    </recommendedName>
</protein>
<evidence type="ECO:0000256" key="7">
    <source>
        <dbReference type="ARBA" id="ARBA00023136"/>
    </source>
</evidence>
<evidence type="ECO:0000313" key="10">
    <source>
        <dbReference type="EnsemblMetazoa" id="Aqu2.1.00010_001"/>
    </source>
</evidence>
<evidence type="ECO:0000256" key="4">
    <source>
        <dbReference type="ARBA" id="ARBA00022837"/>
    </source>
</evidence>
<dbReference type="eggNOG" id="KOG4289">
    <property type="taxonomic scope" value="Eukaryota"/>
</dbReference>
<name>A0A1X7SD71_AMPQE</name>
<evidence type="ECO:0000256" key="5">
    <source>
        <dbReference type="ARBA" id="ARBA00022889"/>
    </source>
</evidence>
<keyword evidence="2" id="KW-0812">Transmembrane</keyword>
<keyword evidence="6" id="KW-1133">Transmembrane helix</keyword>
<keyword evidence="7" id="KW-0472">Membrane</keyword>
<dbReference type="InterPro" id="IPR015919">
    <property type="entry name" value="Cadherin-like_sf"/>
</dbReference>
<dbReference type="STRING" id="400682.A0A1X7SD71"/>
<evidence type="ECO:0000256" key="8">
    <source>
        <dbReference type="PROSITE-ProRule" id="PRU00043"/>
    </source>
</evidence>
<dbReference type="PROSITE" id="PS50268">
    <property type="entry name" value="CADHERIN_2"/>
    <property type="match status" value="3"/>
</dbReference>
<evidence type="ECO:0000256" key="2">
    <source>
        <dbReference type="ARBA" id="ARBA00022692"/>
    </source>
</evidence>
<evidence type="ECO:0000259" key="9">
    <source>
        <dbReference type="PROSITE" id="PS50268"/>
    </source>
</evidence>
<keyword evidence="3" id="KW-0677">Repeat</keyword>
<dbReference type="InterPro" id="IPR050971">
    <property type="entry name" value="Cadherin-domain_protein"/>
</dbReference>
<dbReference type="PANTHER" id="PTHR24025">
    <property type="entry name" value="DESMOGLEIN FAMILY MEMBER"/>
    <property type="match status" value="1"/>
</dbReference>
<feature type="domain" description="Cadherin" evidence="9">
    <location>
        <begin position="63"/>
        <end position="168"/>
    </location>
</feature>